<dbReference type="RefSeq" id="WP_380024232.1">
    <property type="nucleotide sequence ID" value="NZ_JBHSHC010000016.1"/>
</dbReference>
<gene>
    <name evidence="1" type="ORF">ACFO8Q_03145</name>
</gene>
<accession>A0ABV9PY53</accession>
<dbReference type="EMBL" id="JBHSHC010000016">
    <property type="protein sequence ID" value="MFC4766393.1"/>
    <property type="molecule type" value="Genomic_DNA"/>
</dbReference>
<sequence>MIVGILTAKLIERGTLRNITRMGKRLRIPVYVLPIDGIDLDNQICVGYKWNGTWEKTICPLPTVIYNRILARRVEQSFEVQQLLQGFGNLGIPVFNPGYFDKGELYKIVGSHPETCHLLPETEDLQSPLHLKQMLETYGQLYAKPVQSYAGKGILRIEHTQNGVLVNSHVNGRQSIQNASIGRLYEKLSVSRRYKKYVLQRGVSLAKVDGHMYDLRALVQKNRRGEWSVTGIGARVAPQFGIVTHVPNGGVIRGAEEALVATFNEKGFYILEDVKECALKLAKVIEEETPGILGEMSMDIGVDEWGRPWFFEANAKPGRFDEPDIRKLSIQRILEFCWYLSHKKIVDGEPAISSRIMLKDKLP</sequence>
<proteinExistence type="predicted"/>
<reference evidence="2" key="1">
    <citation type="journal article" date="2019" name="Int. J. Syst. Evol. Microbiol.">
        <title>The Global Catalogue of Microorganisms (GCM) 10K type strain sequencing project: providing services to taxonomists for standard genome sequencing and annotation.</title>
        <authorList>
            <consortium name="The Broad Institute Genomics Platform"/>
            <consortium name="The Broad Institute Genome Sequencing Center for Infectious Disease"/>
            <person name="Wu L."/>
            <person name="Ma J."/>
        </authorList>
    </citation>
    <scope>NUCLEOTIDE SEQUENCE [LARGE SCALE GENOMIC DNA]</scope>
    <source>
        <strain evidence="2">WYCCWR 12678</strain>
    </source>
</reference>
<name>A0ABV9PY53_9BACL</name>
<dbReference type="Pfam" id="PF14398">
    <property type="entry name" value="ATPgrasp_YheCD"/>
    <property type="match status" value="1"/>
</dbReference>
<keyword evidence="2" id="KW-1185">Reference proteome</keyword>
<evidence type="ECO:0000313" key="2">
    <source>
        <dbReference type="Proteomes" id="UP001596002"/>
    </source>
</evidence>
<dbReference type="SUPFAM" id="SSF56059">
    <property type="entry name" value="Glutathione synthetase ATP-binding domain-like"/>
    <property type="match status" value="1"/>
</dbReference>
<dbReference type="Proteomes" id="UP001596002">
    <property type="component" value="Unassembled WGS sequence"/>
</dbReference>
<dbReference type="InterPro" id="IPR026838">
    <property type="entry name" value="YheC/D"/>
</dbReference>
<comment type="caution">
    <text evidence="1">The sequence shown here is derived from an EMBL/GenBank/DDBJ whole genome shotgun (WGS) entry which is preliminary data.</text>
</comment>
<protein>
    <submittedName>
        <fullName evidence="1">YheC/YheD family protein</fullName>
    </submittedName>
</protein>
<evidence type="ECO:0000313" key="1">
    <source>
        <dbReference type="EMBL" id="MFC4766393.1"/>
    </source>
</evidence>
<organism evidence="1 2">
    <name type="scientific">Effusibacillus consociatus</name>
    <dbReference type="NCBI Taxonomy" id="1117041"/>
    <lineage>
        <taxon>Bacteria</taxon>
        <taxon>Bacillati</taxon>
        <taxon>Bacillota</taxon>
        <taxon>Bacilli</taxon>
        <taxon>Bacillales</taxon>
        <taxon>Alicyclobacillaceae</taxon>
        <taxon>Effusibacillus</taxon>
    </lineage>
</organism>